<name>D8Q6A2_SCHCM</name>
<evidence type="ECO:0000256" key="1">
    <source>
        <dbReference type="SAM" id="MobiDB-lite"/>
    </source>
</evidence>
<dbReference type="InParanoid" id="D8Q6A2"/>
<dbReference type="Proteomes" id="UP000007431">
    <property type="component" value="Unassembled WGS sequence"/>
</dbReference>
<evidence type="ECO:0000313" key="3">
    <source>
        <dbReference type="Proteomes" id="UP000007431"/>
    </source>
</evidence>
<dbReference type="AlphaFoldDB" id="D8Q6A2"/>
<feature type="compositionally biased region" description="Basic and acidic residues" evidence="1">
    <location>
        <begin position="1"/>
        <end position="10"/>
    </location>
</feature>
<sequence length="578" mass="62391">MSALDYRDGLRPYAESSCRTGLDDLPDETYVVPTPYVPGPLPPRPAPPAFVYEQAPSRMSILDPSRAPPPTQAPFPIWTSTFRFPTPPPAPSPPRQPSPPPAPAPARKAARSSARKPARASAPKHARPSARSSARKVAPPPPSNPKLVLHLPNFAFDSAQLTPAETCPLPPMAPAPASKNAAPASQAPAPVPKEPTRRSGRIRAAVRKPISIVTPPPVKISTPPARITSTPARYASPAATKKGSAKAIGRSTKATHSKNAPTRSIAPLPARARKTAAAPARTTVPAREIAPLPARARSTRSNSAASASSARTTRSSASSATLVPSRASSKSKERAVSPILEDDEDDEAEETDCEESDEGDEEEPESCVEGKKKGGRQLKQAEYDDTTPEAKKIIEDTAETLEKANGSEYGVHAIVAGEMMARFRREQRERTKRQRLNAEQGTAKKSPPLDLEARIERHRTDEMVKSFAAHTVVCAACDTPVGTDFDHEAYYAAWNKHKFEKCKAILAWEDYPPSQETMKEWQRARNKCADGMLKVYPDALEKFGGDCVCKQLGLEKERREAVAAQRAKRAEARAAASA</sequence>
<proteinExistence type="predicted"/>
<feature type="compositionally biased region" description="Basic residues" evidence="1">
    <location>
        <begin position="108"/>
        <end position="128"/>
    </location>
</feature>
<feature type="region of interest" description="Disordered" evidence="1">
    <location>
        <begin position="60"/>
        <end position="390"/>
    </location>
</feature>
<feature type="region of interest" description="Disordered" evidence="1">
    <location>
        <begin position="426"/>
        <end position="446"/>
    </location>
</feature>
<dbReference type="GeneID" id="9592621"/>
<protein>
    <submittedName>
        <fullName evidence="2">Uncharacterized protein</fullName>
    </submittedName>
</protein>
<dbReference type="KEGG" id="scm:SCHCO_02505983"/>
<dbReference type="OrthoDB" id="10551625at2759"/>
<feature type="region of interest" description="Disordered" evidence="1">
    <location>
        <begin position="1"/>
        <end position="27"/>
    </location>
</feature>
<feature type="compositionally biased region" description="Low complexity" evidence="1">
    <location>
        <begin position="294"/>
        <end position="321"/>
    </location>
</feature>
<dbReference type="EMBL" id="GL377307">
    <property type="protein sequence ID" value="EFI96604.1"/>
    <property type="molecule type" value="Genomic_DNA"/>
</dbReference>
<accession>D8Q6A2</accession>
<feature type="compositionally biased region" description="Acidic residues" evidence="1">
    <location>
        <begin position="340"/>
        <end position="366"/>
    </location>
</feature>
<evidence type="ECO:0000313" key="2">
    <source>
        <dbReference type="EMBL" id="EFI96604.1"/>
    </source>
</evidence>
<feature type="compositionally biased region" description="Low complexity" evidence="1">
    <location>
        <begin position="175"/>
        <end position="188"/>
    </location>
</feature>
<keyword evidence="3" id="KW-1185">Reference proteome</keyword>
<dbReference type="VEuPathDB" id="FungiDB:SCHCODRAFT_02505983"/>
<gene>
    <name evidence="2" type="ORF">SCHCODRAFT_235639</name>
</gene>
<reference evidence="2 3" key="1">
    <citation type="journal article" date="2010" name="Nat. Biotechnol.">
        <title>Genome sequence of the model mushroom Schizophyllum commune.</title>
        <authorList>
            <person name="Ohm R.A."/>
            <person name="de Jong J.F."/>
            <person name="Lugones L.G."/>
            <person name="Aerts A."/>
            <person name="Kothe E."/>
            <person name="Stajich J.E."/>
            <person name="de Vries R.P."/>
            <person name="Record E."/>
            <person name="Levasseur A."/>
            <person name="Baker S.E."/>
            <person name="Bartholomew K.A."/>
            <person name="Coutinho P.M."/>
            <person name="Erdmann S."/>
            <person name="Fowler T.J."/>
            <person name="Gathman A.C."/>
            <person name="Lombard V."/>
            <person name="Henrissat B."/>
            <person name="Knabe N."/>
            <person name="Kuees U."/>
            <person name="Lilly W.W."/>
            <person name="Lindquist E."/>
            <person name="Lucas S."/>
            <person name="Magnuson J.K."/>
            <person name="Piumi F."/>
            <person name="Raudaskoski M."/>
            <person name="Salamov A."/>
            <person name="Schmutz J."/>
            <person name="Schwarze F.W.M.R."/>
            <person name="vanKuyk P.A."/>
            <person name="Horton J.S."/>
            <person name="Grigoriev I.V."/>
            <person name="Woesten H.A.B."/>
        </authorList>
    </citation>
    <scope>NUCLEOTIDE SEQUENCE [LARGE SCALE GENOMIC DNA]</scope>
    <source>
        <strain evidence="3">H4-8 / FGSC 9210</strain>
    </source>
</reference>
<dbReference type="RefSeq" id="XP_003031507.1">
    <property type="nucleotide sequence ID" value="XM_003031461.1"/>
</dbReference>
<dbReference type="HOGENOM" id="CLU_471853_0_0_1"/>
<feature type="compositionally biased region" description="Pro residues" evidence="1">
    <location>
        <begin position="85"/>
        <end position="104"/>
    </location>
</feature>
<organism evidence="3">
    <name type="scientific">Schizophyllum commune (strain H4-8 / FGSC 9210)</name>
    <name type="common">Split gill fungus</name>
    <dbReference type="NCBI Taxonomy" id="578458"/>
    <lineage>
        <taxon>Eukaryota</taxon>
        <taxon>Fungi</taxon>
        <taxon>Dikarya</taxon>
        <taxon>Basidiomycota</taxon>
        <taxon>Agaricomycotina</taxon>
        <taxon>Agaricomycetes</taxon>
        <taxon>Agaricomycetidae</taxon>
        <taxon>Agaricales</taxon>
        <taxon>Schizophyllaceae</taxon>
        <taxon>Schizophyllum</taxon>
    </lineage>
</organism>
<feature type="compositionally biased region" description="Low complexity" evidence="1">
    <location>
        <begin position="266"/>
        <end position="287"/>
    </location>
</feature>
<feature type="compositionally biased region" description="Polar residues" evidence="1">
    <location>
        <begin position="252"/>
        <end position="262"/>
    </location>
</feature>
<feature type="compositionally biased region" description="Pro residues" evidence="1">
    <location>
        <begin position="35"/>
        <end position="48"/>
    </location>
</feature>
<feature type="region of interest" description="Disordered" evidence="1">
    <location>
        <begin position="33"/>
        <end position="52"/>
    </location>
</feature>
<dbReference type="OMA" id="RAYATHE"/>